<dbReference type="InterPro" id="IPR051159">
    <property type="entry name" value="Hexapeptide_acetyltransf"/>
</dbReference>
<evidence type="ECO:0000313" key="5">
    <source>
        <dbReference type="EMBL" id="MBL0887160.1"/>
    </source>
</evidence>
<evidence type="ECO:0000256" key="2">
    <source>
        <dbReference type="ARBA" id="ARBA00022679"/>
    </source>
</evidence>
<evidence type="ECO:0000256" key="3">
    <source>
        <dbReference type="ARBA" id="ARBA00022737"/>
    </source>
</evidence>
<dbReference type="PANTHER" id="PTHR23416:SF23">
    <property type="entry name" value="ACETYLTRANSFERASE C18B11.09C-RELATED"/>
    <property type="match status" value="1"/>
</dbReference>
<feature type="domain" description="Maltose/galactoside acetyltransferase" evidence="4">
    <location>
        <begin position="1"/>
        <end position="55"/>
    </location>
</feature>
<comment type="similarity">
    <text evidence="1">Belongs to the transferase hexapeptide repeat family.</text>
</comment>
<evidence type="ECO:0000256" key="1">
    <source>
        <dbReference type="ARBA" id="ARBA00007274"/>
    </source>
</evidence>
<keyword evidence="3" id="KW-0677">Repeat</keyword>
<dbReference type="Pfam" id="PF12464">
    <property type="entry name" value="Mac"/>
    <property type="match status" value="1"/>
</dbReference>
<dbReference type="PANTHER" id="PTHR23416">
    <property type="entry name" value="SIALIC ACID SYNTHASE-RELATED"/>
    <property type="match status" value="1"/>
</dbReference>
<dbReference type="PROSITE" id="PS00101">
    <property type="entry name" value="HEXAPEP_TRANSFERASES"/>
    <property type="match status" value="1"/>
</dbReference>
<dbReference type="Gene3D" id="2.160.10.10">
    <property type="entry name" value="Hexapeptide repeat proteins"/>
    <property type="match status" value="1"/>
</dbReference>
<evidence type="ECO:0000259" key="4">
    <source>
        <dbReference type="SMART" id="SM01266"/>
    </source>
</evidence>
<comment type="caution">
    <text evidence="5">The sequence shown here is derived from an EMBL/GenBank/DDBJ whole genome shotgun (WGS) entry which is preliminary data.</text>
</comment>
<dbReference type="Proteomes" id="UP000675409">
    <property type="component" value="Unassembled WGS sequence"/>
</dbReference>
<dbReference type="InterPro" id="IPR018357">
    <property type="entry name" value="Hexapep_transf_CS"/>
</dbReference>
<evidence type="ECO:0000313" key="6">
    <source>
        <dbReference type="Proteomes" id="UP000675409"/>
    </source>
</evidence>
<dbReference type="EMBL" id="JABBYC010000022">
    <property type="protein sequence ID" value="MBL0887160.1"/>
    <property type="molecule type" value="Genomic_DNA"/>
</dbReference>
<keyword evidence="6" id="KW-1185">Reference proteome</keyword>
<dbReference type="SUPFAM" id="SSF51161">
    <property type="entry name" value="Trimeric LpxA-like enzymes"/>
    <property type="match status" value="1"/>
</dbReference>
<proteinExistence type="inferred from homology"/>
<accession>A0ABS1LLM7</accession>
<name>A0ABS1LLM7_9MICO</name>
<organism evidence="5 6">
    <name type="scientific">Myceligenerans indicum</name>
    <dbReference type="NCBI Taxonomy" id="2593663"/>
    <lineage>
        <taxon>Bacteria</taxon>
        <taxon>Bacillati</taxon>
        <taxon>Actinomycetota</taxon>
        <taxon>Actinomycetes</taxon>
        <taxon>Micrococcales</taxon>
        <taxon>Promicromonosporaceae</taxon>
        <taxon>Myceligenerans</taxon>
    </lineage>
</organism>
<protein>
    <submittedName>
        <fullName evidence="5">Sugar O-acetyltransferase</fullName>
    </submittedName>
</protein>
<dbReference type="CDD" id="cd03357">
    <property type="entry name" value="LbH_MAT_GAT"/>
    <property type="match status" value="1"/>
</dbReference>
<sequence>MDAQELYKDVGPGLEALEESRVRGKELAREFNALQPRDTPGRNRVLRELFGAVGNGVWVEPPLYVAYGAHTTVGDGVYANTGLTLVDDGPIRIGNGVMFAPHVTVATAGHPLHPAARPHGEQFSAPVVIEDDVWVGSHVSIMPGVRIGRGSVIAAGAVVTANVPPMVVAGGVPARVLREITDADRHWTYQAPSTLALPVGSEAPGA</sequence>
<dbReference type="InterPro" id="IPR011004">
    <property type="entry name" value="Trimer_LpxA-like_sf"/>
</dbReference>
<dbReference type="InterPro" id="IPR001451">
    <property type="entry name" value="Hexapep"/>
</dbReference>
<keyword evidence="2" id="KW-0808">Transferase</keyword>
<dbReference type="SMART" id="SM01266">
    <property type="entry name" value="Mac"/>
    <property type="match status" value="1"/>
</dbReference>
<dbReference type="InterPro" id="IPR024688">
    <property type="entry name" value="Mac_dom"/>
</dbReference>
<reference evidence="5 6" key="1">
    <citation type="journal article" date="2021" name="Arch. Microbiol.">
        <title>Myceligenerans indicum sp. nov., an actinobacterium isolated from mangrove sediment of Sundarbans, India.</title>
        <authorList>
            <person name="Asha K."/>
            <person name="Bhadury P."/>
        </authorList>
    </citation>
    <scope>NUCLEOTIDE SEQUENCE [LARGE SCALE GENOMIC DNA]</scope>
    <source>
        <strain evidence="5 6">I2</strain>
    </source>
</reference>
<dbReference type="Pfam" id="PF00132">
    <property type="entry name" value="Hexapep"/>
    <property type="match status" value="1"/>
</dbReference>
<gene>
    <name evidence="5" type="ORF">HGK34_12870</name>
</gene>